<sequence>MGGKAFAHLAHPLVTPRMSKEAYLAIKNRVVSSLNHGFSWVDLPIEGPEKQDYGDVDVIIAKFKGYFTTKEVLLDHVGLLLGAEHQINSKGPEVSANFAVPWPKDVPYPPGYEDGTTFEVKPPPATPGPSSDSPPKPSSPEAELTPEEEAAKNKAYFESRAWRKTQIRVAEPCREGEKKRFSWIDRSLAARIPRNSPNYAAAAKELKAADEEKKKAIRQAKYMRFFHSHGDIWQMLGSTIRPFGLTVDNVGLWIRIPEIESVNRNQAKIWLTSQPNIILKFLDVAVPQYWRPFLSIQEMFHYVAKCPMFSVPADENEDRAGMTSNDRSRMANRPVYRKWIEEFKPSCREQGIHTESLLTRETVKEKAFVEFKIESEYLERLRKFIHQEQKKTIRKAIKAADPIGDGIQDHQTLYRRGLTIKAMSEIIIDCVDESLYGIVAPRSLWHNNGLWNMDKVQHFITKNMDFVGVKALERDNKRGEREELETRIKEEARQKREKHDRDEREKTANMKRDVQAKIQLEAELYKSD</sequence>
<name>A0A8H5X0I3_FUSHE</name>
<dbReference type="AlphaFoldDB" id="A0A8H5X0I3"/>
<evidence type="ECO:0000256" key="1">
    <source>
        <dbReference type="SAM" id="MobiDB-lite"/>
    </source>
</evidence>
<dbReference type="Proteomes" id="UP000567885">
    <property type="component" value="Unassembled WGS sequence"/>
</dbReference>
<feature type="compositionally biased region" description="Pro residues" evidence="1">
    <location>
        <begin position="121"/>
        <end position="138"/>
    </location>
</feature>
<organism evidence="2 3">
    <name type="scientific">Fusarium heterosporum</name>
    <dbReference type="NCBI Taxonomy" id="42747"/>
    <lineage>
        <taxon>Eukaryota</taxon>
        <taxon>Fungi</taxon>
        <taxon>Dikarya</taxon>
        <taxon>Ascomycota</taxon>
        <taxon>Pezizomycotina</taxon>
        <taxon>Sordariomycetes</taxon>
        <taxon>Hypocreomycetidae</taxon>
        <taxon>Hypocreales</taxon>
        <taxon>Nectriaceae</taxon>
        <taxon>Fusarium</taxon>
        <taxon>Fusarium heterosporum species complex</taxon>
    </lineage>
</organism>
<dbReference type="EMBL" id="JAAGWQ010000027">
    <property type="protein sequence ID" value="KAF5676998.1"/>
    <property type="molecule type" value="Genomic_DNA"/>
</dbReference>
<comment type="caution">
    <text evidence="2">The sequence shown here is derived from an EMBL/GenBank/DDBJ whole genome shotgun (WGS) entry which is preliminary data.</text>
</comment>
<keyword evidence="3" id="KW-1185">Reference proteome</keyword>
<protein>
    <submittedName>
        <fullName evidence="2">Uncharacterized protein</fullName>
    </submittedName>
</protein>
<gene>
    <name evidence="2" type="ORF">FHETE_1900</name>
</gene>
<evidence type="ECO:0000313" key="3">
    <source>
        <dbReference type="Proteomes" id="UP000567885"/>
    </source>
</evidence>
<feature type="region of interest" description="Disordered" evidence="1">
    <location>
        <begin position="111"/>
        <end position="150"/>
    </location>
</feature>
<dbReference type="OrthoDB" id="4708870at2759"/>
<feature type="region of interest" description="Disordered" evidence="1">
    <location>
        <begin position="478"/>
        <end position="513"/>
    </location>
</feature>
<evidence type="ECO:0000313" key="2">
    <source>
        <dbReference type="EMBL" id="KAF5676998.1"/>
    </source>
</evidence>
<reference evidence="2 3" key="1">
    <citation type="submission" date="2020-05" db="EMBL/GenBank/DDBJ databases">
        <title>Identification and distribution of gene clusters putatively required for synthesis of sphingolipid metabolism inhibitors in phylogenetically diverse species of the filamentous fungus Fusarium.</title>
        <authorList>
            <person name="Kim H.-S."/>
            <person name="Busman M."/>
            <person name="Brown D.W."/>
            <person name="Divon H."/>
            <person name="Uhlig S."/>
            <person name="Proctor R.H."/>
        </authorList>
    </citation>
    <scope>NUCLEOTIDE SEQUENCE [LARGE SCALE GENOMIC DNA]</scope>
    <source>
        <strain evidence="2 3">NRRL 20693</strain>
    </source>
</reference>
<proteinExistence type="predicted"/>
<accession>A0A8H5X0I3</accession>